<proteinExistence type="predicted"/>
<sequence length="307" mass="34876">MAVFDTCILVLLVWLCAVICWHPVQTLRVRSGDGLPVYTYTRDELLGLRLHATSKPYLDPELDATSVKTRKRGCRAGIKVKNRRRGYKPVLPSVIIGNVRSLCNKIDELSACVRYDRIYRQSSLMCFSESWLSEKIPESHVKINGFTLLRMDRDLSVTAKKQGGGVCTYVNERWCHPNHVTVKERVCDENIVLLVVSCRPYYLPREISHIIVTVVYIPPSANGKRAIETVSKVTHKLQSSSPDALFIITGDFNHCSLSSTLPSFRQMLKCPTRGKRIIDLFYTNIKDGFYSSTINILMVILITILCY</sequence>
<protein>
    <recommendedName>
        <fullName evidence="3">Endonuclease/exonuclease/phosphatase domain-containing protein</fullName>
    </recommendedName>
</protein>
<keyword evidence="1" id="KW-0732">Signal</keyword>
<dbReference type="InterPro" id="IPR036691">
    <property type="entry name" value="Endo/exonu/phosph_ase_sf"/>
</dbReference>
<gene>
    <name evidence="2" type="primary">Nfu_g_1_025988</name>
</gene>
<feature type="chain" id="PRO_5008375128" description="Endonuclease/exonuclease/phosphatase domain-containing protein" evidence="1">
    <location>
        <begin position="27"/>
        <end position="307"/>
    </location>
</feature>
<reference evidence="2" key="1">
    <citation type="submission" date="2016-05" db="EMBL/GenBank/DDBJ databases">
        <authorList>
            <person name="Lavstsen T."/>
            <person name="Jespersen J.S."/>
        </authorList>
    </citation>
    <scope>NUCLEOTIDE SEQUENCE</scope>
    <source>
        <tissue evidence="2">Brain</tissue>
    </source>
</reference>
<dbReference type="PANTHER" id="PTHR47510:SF3">
    <property type="entry name" value="ENDO_EXONUCLEASE_PHOSPHATASE DOMAIN-CONTAINING PROTEIN"/>
    <property type="match status" value="1"/>
</dbReference>
<dbReference type="AlphaFoldDB" id="A0A1A8MQS2"/>
<evidence type="ECO:0000256" key="1">
    <source>
        <dbReference type="SAM" id="SignalP"/>
    </source>
</evidence>
<evidence type="ECO:0008006" key="3">
    <source>
        <dbReference type="Google" id="ProtNLM"/>
    </source>
</evidence>
<reference evidence="2" key="2">
    <citation type="submission" date="2016-06" db="EMBL/GenBank/DDBJ databases">
        <title>The genome of a short-lived fish provides insights into sex chromosome evolution and the genetic control of aging.</title>
        <authorList>
            <person name="Reichwald K."/>
            <person name="Felder M."/>
            <person name="Petzold A."/>
            <person name="Koch P."/>
            <person name="Groth M."/>
            <person name="Platzer M."/>
        </authorList>
    </citation>
    <scope>NUCLEOTIDE SEQUENCE</scope>
    <source>
        <tissue evidence="2">Brain</tissue>
    </source>
</reference>
<accession>A0A1A8MQS2</accession>
<feature type="signal peptide" evidence="1">
    <location>
        <begin position="1"/>
        <end position="26"/>
    </location>
</feature>
<organism evidence="2">
    <name type="scientific">Nothobranchius pienaari</name>
    <dbReference type="NCBI Taxonomy" id="704102"/>
    <lineage>
        <taxon>Eukaryota</taxon>
        <taxon>Metazoa</taxon>
        <taxon>Chordata</taxon>
        <taxon>Craniata</taxon>
        <taxon>Vertebrata</taxon>
        <taxon>Euteleostomi</taxon>
        <taxon>Actinopterygii</taxon>
        <taxon>Neopterygii</taxon>
        <taxon>Teleostei</taxon>
        <taxon>Neoteleostei</taxon>
        <taxon>Acanthomorphata</taxon>
        <taxon>Ovalentaria</taxon>
        <taxon>Atherinomorphae</taxon>
        <taxon>Cyprinodontiformes</taxon>
        <taxon>Nothobranchiidae</taxon>
        <taxon>Nothobranchius</taxon>
    </lineage>
</organism>
<dbReference type="PANTHER" id="PTHR47510">
    <property type="entry name" value="REVERSE TRANSCRIPTASE DOMAIN-CONTAINING PROTEIN"/>
    <property type="match status" value="1"/>
</dbReference>
<evidence type="ECO:0000313" key="2">
    <source>
        <dbReference type="EMBL" id="SBR59240.1"/>
    </source>
</evidence>
<dbReference type="EMBL" id="HAEF01018081">
    <property type="protein sequence ID" value="SBR59240.1"/>
    <property type="molecule type" value="Transcribed_RNA"/>
</dbReference>
<name>A0A1A8MQS2_9TELE</name>
<dbReference type="Gene3D" id="3.60.10.10">
    <property type="entry name" value="Endonuclease/exonuclease/phosphatase"/>
    <property type="match status" value="1"/>
</dbReference>
<dbReference type="SUPFAM" id="SSF56219">
    <property type="entry name" value="DNase I-like"/>
    <property type="match status" value="1"/>
</dbReference>